<dbReference type="AlphaFoldDB" id="A1RQR3"/>
<sequence>MVDATREIIKLAGEHQAAIVVDTMEDESYREPKEGDSSGVKKHFLDGLGQLRRRLQHLAQWYGLPYLEERLYSTVCPAVARR</sequence>
<organism evidence="1 2">
    <name type="scientific">Pyrobaculum islandicum (strain DSM 4184 / JCM 9189 / GEO3)</name>
    <dbReference type="NCBI Taxonomy" id="384616"/>
    <lineage>
        <taxon>Archaea</taxon>
        <taxon>Thermoproteota</taxon>
        <taxon>Thermoprotei</taxon>
        <taxon>Thermoproteales</taxon>
        <taxon>Thermoproteaceae</taxon>
        <taxon>Pyrobaculum</taxon>
    </lineage>
</organism>
<protein>
    <submittedName>
        <fullName evidence="1">PaREP12</fullName>
    </submittedName>
</protein>
<evidence type="ECO:0000313" key="1">
    <source>
        <dbReference type="EMBL" id="ABL87295.1"/>
    </source>
</evidence>
<gene>
    <name evidence="1" type="ordered locus">Pisl_0112</name>
</gene>
<dbReference type="SUPFAM" id="SSF51998">
    <property type="entry name" value="PFL-like glycyl radical enzymes"/>
    <property type="match status" value="1"/>
</dbReference>
<dbReference type="Proteomes" id="UP000002595">
    <property type="component" value="Chromosome"/>
</dbReference>
<keyword evidence="2" id="KW-1185">Reference proteome</keyword>
<accession>A1RQR3</accession>
<dbReference type="EMBL" id="CP000504">
    <property type="protein sequence ID" value="ABL87295.1"/>
    <property type="molecule type" value="Genomic_DNA"/>
</dbReference>
<dbReference type="KEGG" id="pis:Pisl_0112"/>
<name>A1RQR3_PYRIL</name>
<dbReference type="eggNOG" id="arCOG00687">
    <property type="taxonomic scope" value="Archaea"/>
</dbReference>
<proteinExistence type="predicted"/>
<dbReference type="HOGENOM" id="CLU_2550414_0_0_2"/>
<evidence type="ECO:0000313" key="2">
    <source>
        <dbReference type="Proteomes" id="UP000002595"/>
    </source>
</evidence>
<reference evidence="1" key="1">
    <citation type="submission" date="2006-12" db="EMBL/GenBank/DDBJ databases">
        <title>Complete sequence of Pyrobaculum islandicum DSM 4184.</title>
        <authorList>
            <person name="Copeland A."/>
            <person name="Lucas S."/>
            <person name="Lapidus A."/>
            <person name="Barry K."/>
            <person name="Detter J.C."/>
            <person name="Glavina del Rio T."/>
            <person name="Dalin E."/>
            <person name="Tice H."/>
            <person name="Pitluck S."/>
            <person name="Meincke L."/>
            <person name="Brettin T."/>
            <person name="Bruce D."/>
            <person name="Han C."/>
            <person name="Tapia R."/>
            <person name="Gilna P."/>
            <person name="Schmutz J."/>
            <person name="Larimer F."/>
            <person name="Land M."/>
            <person name="Hauser L."/>
            <person name="Kyrpides N."/>
            <person name="Mikhailova N."/>
            <person name="Cozen A.E."/>
            <person name="Fitz-Gibbon S.T."/>
            <person name="House C.H."/>
            <person name="Saltikov C."/>
            <person name="Lowe T."/>
            <person name="Richardson P."/>
        </authorList>
    </citation>
    <scope>NUCLEOTIDE SEQUENCE [LARGE SCALE GENOMIC DNA]</scope>
    <source>
        <strain evidence="1">DSM 4184</strain>
    </source>
</reference>